<evidence type="ECO:0000256" key="2">
    <source>
        <dbReference type="ARBA" id="ARBA00022980"/>
    </source>
</evidence>
<gene>
    <name evidence="4" type="ORF">S01H1_14071</name>
</gene>
<protein>
    <recommendedName>
        <fullName evidence="5">30S ribosomal protein S17</fullName>
    </recommendedName>
</protein>
<dbReference type="Gene3D" id="2.40.50.140">
    <property type="entry name" value="Nucleic acid-binding proteins"/>
    <property type="match status" value="1"/>
</dbReference>
<feature type="non-terminal residue" evidence="4">
    <location>
        <position position="1"/>
    </location>
</feature>
<dbReference type="NCBIfam" id="NF004123">
    <property type="entry name" value="PRK05610.1"/>
    <property type="match status" value="1"/>
</dbReference>
<dbReference type="InterPro" id="IPR000266">
    <property type="entry name" value="Ribosomal_uS17"/>
</dbReference>
<dbReference type="GO" id="GO:0003735">
    <property type="term" value="F:structural constituent of ribosome"/>
    <property type="evidence" value="ECO:0007669"/>
    <property type="project" value="InterPro"/>
</dbReference>
<dbReference type="PROSITE" id="PS00056">
    <property type="entry name" value="RIBOSOMAL_S17"/>
    <property type="match status" value="1"/>
</dbReference>
<dbReference type="InterPro" id="IPR019979">
    <property type="entry name" value="Ribosomal_uS17_CS"/>
</dbReference>
<name>X0SZ07_9ZZZZ</name>
<evidence type="ECO:0000256" key="1">
    <source>
        <dbReference type="ARBA" id="ARBA00010254"/>
    </source>
</evidence>
<dbReference type="SUPFAM" id="SSF50249">
    <property type="entry name" value="Nucleic acid-binding proteins"/>
    <property type="match status" value="1"/>
</dbReference>
<comment type="caution">
    <text evidence="4">The sequence shown here is derived from an EMBL/GenBank/DDBJ whole genome shotgun (WGS) entry which is preliminary data.</text>
</comment>
<keyword evidence="2" id="KW-0689">Ribosomal protein</keyword>
<dbReference type="InterPro" id="IPR012340">
    <property type="entry name" value="NA-bd_OB-fold"/>
</dbReference>
<dbReference type="Pfam" id="PF00366">
    <property type="entry name" value="Ribosomal_S17"/>
    <property type="match status" value="1"/>
</dbReference>
<reference evidence="4" key="1">
    <citation type="journal article" date="2014" name="Front. Microbiol.">
        <title>High frequency of phylogenetically diverse reductive dehalogenase-homologous genes in deep subseafloor sedimentary metagenomes.</title>
        <authorList>
            <person name="Kawai M."/>
            <person name="Futagami T."/>
            <person name="Toyoda A."/>
            <person name="Takaki Y."/>
            <person name="Nishi S."/>
            <person name="Hori S."/>
            <person name="Arai W."/>
            <person name="Tsubouchi T."/>
            <person name="Morono Y."/>
            <person name="Uchiyama I."/>
            <person name="Ito T."/>
            <person name="Fujiyama A."/>
            <person name="Inagaki F."/>
            <person name="Takami H."/>
        </authorList>
    </citation>
    <scope>NUCLEOTIDE SEQUENCE</scope>
    <source>
        <strain evidence="4">Expedition CK06-06</strain>
    </source>
</reference>
<accession>X0SZ07</accession>
<dbReference type="AlphaFoldDB" id="X0SZ07"/>
<dbReference type="CDD" id="cd00364">
    <property type="entry name" value="Ribosomal_uS17"/>
    <property type="match status" value="1"/>
</dbReference>
<proteinExistence type="inferred from homology"/>
<keyword evidence="3" id="KW-0687">Ribonucleoprotein</keyword>
<dbReference type="GO" id="GO:0022627">
    <property type="term" value="C:cytosolic small ribosomal subunit"/>
    <property type="evidence" value="ECO:0007669"/>
    <property type="project" value="TreeGrafter"/>
</dbReference>
<dbReference type="PANTHER" id="PTHR10744">
    <property type="entry name" value="40S RIBOSOMAL PROTEIN S11 FAMILY MEMBER"/>
    <property type="match status" value="1"/>
</dbReference>
<dbReference type="EMBL" id="BARS01007300">
    <property type="protein sequence ID" value="GAF81167.1"/>
    <property type="molecule type" value="Genomic_DNA"/>
</dbReference>
<comment type="similarity">
    <text evidence="1">Belongs to the universal ribosomal protein uS17 family.</text>
</comment>
<sequence>ETRRQHSRYKKVVRRKTKFKVHDGGNTCGIGDLVRIVETRPLSREKRWRVDEVLVKAETVEVKPEEIE</sequence>
<dbReference type="GO" id="GO:0006412">
    <property type="term" value="P:translation"/>
    <property type="evidence" value="ECO:0007669"/>
    <property type="project" value="InterPro"/>
</dbReference>
<evidence type="ECO:0000313" key="4">
    <source>
        <dbReference type="EMBL" id="GAF81167.1"/>
    </source>
</evidence>
<evidence type="ECO:0000256" key="3">
    <source>
        <dbReference type="ARBA" id="ARBA00023274"/>
    </source>
</evidence>
<organism evidence="4">
    <name type="scientific">marine sediment metagenome</name>
    <dbReference type="NCBI Taxonomy" id="412755"/>
    <lineage>
        <taxon>unclassified sequences</taxon>
        <taxon>metagenomes</taxon>
        <taxon>ecological metagenomes</taxon>
    </lineage>
</organism>
<evidence type="ECO:0008006" key="5">
    <source>
        <dbReference type="Google" id="ProtNLM"/>
    </source>
</evidence>
<dbReference type="PANTHER" id="PTHR10744:SF1">
    <property type="entry name" value="SMALL RIBOSOMAL SUBUNIT PROTEIN US17M"/>
    <property type="match status" value="1"/>
</dbReference>